<reference evidence="2" key="3">
    <citation type="submission" date="2017-10" db="EMBL/GenBank/DDBJ databases">
        <title>Bioaugmenting a lab-scale membrane bioreactor with Sphingobium fuliginis OMI to degrade 4-tert-butylphenol.</title>
        <authorList>
            <person name="Takada K."/>
            <person name="Shiba T."/>
            <person name="Soda S."/>
            <person name="Inoue D."/>
            <person name="Miyake M."/>
            <person name="Eguchi M."/>
            <person name="Ike M."/>
        </authorList>
    </citation>
    <scope>NUCLEOTIDE SEQUENCE</scope>
    <source>
        <strain evidence="2">OMI</strain>
    </source>
</reference>
<reference evidence="2" key="4">
    <citation type="submission" date="2017-10" db="EMBL/GenBank/DDBJ databases">
        <authorList>
            <person name="Banno H."/>
            <person name="Chua N.-H."/>
        </authorList>
    </citation>
    <scope>NUCLEOTIDE SEQUENCE</scope>
    <source>
        <strain evidence="2">OMI</strain>
    </source>
</reference>
<dbReference type="AlphaFoldDB" id="A0A292ZBQ9"/>
<dbReference type="Proteomes" id="UP000593663">
    <property type="component" value="Chromosome 1"/>
</dbReference>
<reference evidence="2 4" key="1">
    <citation type="journal article" date="2013" name="Biodegradation">
        <title>Occurrence of 4-tert-butylphenol (4-t-BP) biodegradation in an aquatic sample caused by the presence of Spirodela polyrrhiza and isolation of a 4-t-BP-utilizing bacterium.</title>
        <authorList>
            <person name="Ogata Y."/>
            <person name="Toyama T."/>
            <person name="Yu N."/>
            <person name="Wang X."/>
            <person name="Sei K."/>
            <person name="Ike M."/>
        </authorList>
    </citation>
    <scope>NUCLEOTIDE SEQUENCE [LARGE SCALE GENOMIC DNA]</scope>
    <source>
        <strain evidence="2 4">OMI</strain>
    </source>
</reference>
<evidence type="ECO:0000313" key="3">
    <source>
        <dbReference type="EMBL" id="QOT70466.1"/>
    </source>
</evidence>
<evidence type="ECO:0000313" key="4">
    <source>
        <dbReference type="Proteomes" id="UP000221538"/>
    </source>
</evidence>
<proteinExistence type="predicted"/>
<dbReference type="Proteomes" id="UP000221538">
    <property type="component" value="Unassembled WGS sequence"/>
</dbReference>
<reference evidence="3" key="6">
    <citation type="journal article" date="2021" name="Microbiol. Resour. Announc.">
        <title>Complete Genome Sequence of Sphingobium barthaii KK22, a High-Molecular-Weight Polycyclic Aromatic Hydrocarbon-Degrading Soil Bacterium.</title>
        <authorList>
            <person name="Mori J.F."/>
            <person name="Kanaly R.A."/>
        </authorList>
    </citation>
    <scope>NUCLEOTIDE SEQUENCE</scope>
    <source>
        <strain evidence="3">KK22</strain>
    </source>
</reference>
<dbReference type="InterPro" id="IPR036388">
    <property type="entry name" value="WH-like_DNA-bd_sf"/>
</dbReference>
<name>A0A292ZBQ9_SPHSA</name>
<dbReference type="InterPro" id="IPR000847">
    <property type="entry name" value="LysR_HTH_N"/>
</dbReference>
<evidence type="ECO:0000259" key="1">
    <source>
        <dbReference type="PROSITE" id="PS50931"/>
    </source>
</evidence>
<accession>A0A292ZBQ9</accession>
<organism evidence="2 4">
    <name type="scientific">Sphingobium fuliginis (strain ATCC 27551)</name>
    <dbReference type="NCBI Taxonomy" id="336203"/>
    <lineage>
        <taxon>Bacteria</taxon>
        <taxon>Pseudomonadati</taxon>
        <taxon>Pseudomonadota</taxon>
        <taxon>Alphaproteobacteria</taxon>
        <taxon>Sphingomonadales</taxon>
        <taxon>Sphingomonadaceae</taxon>
        <taxon>Sphingobium</taxon>
    </lineage>
</organism>
<reference evidence="5" key="5">
    <citation type="submission" date="2020-08" db="EMBL/GenBank/DDBJ databases">
        <title>Complete genome sequence of Sphingobium barthaii strain KK22, a high-molecular-weight polycyclic aromatic hydrocarbon-degrading soil bacterium.</title>
        <authorList>
            <person name="Mori J.F."/>
            <person name="Kanaly R.A."/>
        </authorList>
    </citation>
    <scope>NUCLEOTIDE SEQUENCE [LARGE SCALE GENOMIC DNA]</scope>
    <source>
        <strain evidence="5">KK22</strain>
    </source>
</reference>
<dbReference type="GO" id="GO:0003700">
    <property type="term" value="F:DNA-binding transcription factor activity"/>
    <property type="evidence" value="ECO:0007669"/>
    <property type="project" value="InterPro"/>
</dbReference>
<dbReference type="EMBL" id="BEWI01000032">
    <property type="protein sequence ID" value="GAY22142.1"/>
    <property type="molecule type" value="Genomic_DNA"/>
</dbReference>
<dbReference type="RefSeq" id="WP_099186044.1">
    <property type="nucleotide sequence ID" value="NZ_BATN01000048.1"/>
</dbReference>
<evidence type="ECO:0000313" key="2">
    <source>
        <dbReference type="EMBL" id="GAY22142.1"/>
    </source>
</evidence>
<gene>
    <name evidence="3" type="ORF">H5V43_09870</name>
    <name evidence="2" type="ORF">SFOMI_2697</name>
</gene>
<reference evidence="2 4" key="2">
    <citation type="journal article" date="2013" name="Environ. Sci. Technol.">
        <title>The 4-tert-butylphenol-utilizing bacterium Sphingobium fuliginis OMI can degrade bisphenols via phenolic ring hydroxylation and meta-cleavage pathway.</title>
        <authorList>
            <person name="Ogata Y."/>
            <person name="Goda S."/>
            <person name="Toyama T."/>
            <person name="Sei K."/>
            <person name="Ike M."/>
        </authorList>
    </citation>
    <scope>NUCLEOTIDE SEQUENCE [LARGE SCALE GENOMIC DNA]</scope>
    <source>
        <strain evidence="2 4">OMI</strain>
    </source>
</reference>
<sequence length="44" mass="5020">MQITVLRYFLEVIEQGSVRGAAERMNITPYAISRHIGILERTVS</sequence>
<dbReference type="EMBL" id="CP060035">
    <property type="protein sequence ID" value="QOT70466.1"/>
    <property type="molecule type" value="Genomic_DNA"/>
</dbReference>
<dbReference type="SUPFAM" id="SSF46785">
    <property type="entry name" value="Winged helix' DNA-binding domain"/>
    <property type="match status" value="1"/>
</dbReference>
<protein>
    <submittedName>
        <fullName evidence="3">LysR family transcriptional regulator</fullName>
    </submittedName>
</protein>
<evidence type="ECO:0000313" key="5">
    <source>
        <dbReference type="Proteomes" id="UP000593663"/>
    </source>
</evidence>
<dbReference type="PROSITE" id="PS50931">
    <property type="entry name" value="HTH_LYSR"/>
    <property type="match status" value="1"/>
</dbReference>
<dbReference type="Pfam" id="PF00126">
    <property type="entry name" value="HTH_1"/>
    <property type="match status" value="1"/>
</dbReference>
<dbReference type="KEGG" id="sbar:H5V43_09870"/>
<dbReference type="InterPro" id="IPR036390">
    <property type="entry name" value="WH_DNA-bd_sf"/>
</dbReference>
<feature type="domain" description="HTH lysR-type" evidence="1">
    <location>
        <begin position="1"/>
        <end position="44"/>
    </location>
</feature>
<dbReference type="Gene3D" id="1.10.10.10">
    <property type="entry name" value="Winged helix-like DNA-binding domain superfamily/Winged helix DNA-binding domain"/>
    <property type="match status" value="1"/>
</dbReference>